<dbReference type="PANTHER" id="PTHR10164:SF4">
    <property type="entry name" value="GH23156P"/>
    <property type="match status" value="1"/>
</dbReference>
<dbReference type="EMBL" id="JABEBT010000119">
    <property type="protein sequence ID" value="KAF7631094.1"/>
    <property type="molecule type" value="Genomic_DNA"/>
</dbReference>
<dbReference type="GO" id="GO:0005794">
    <property type="term" value="C:Golgi apparatus"/>
    <property type="evidence" value="ECO:0007669"/>
    <property type="project" value="TreeGrafter"/>
</dbReference>
<dbReference type="PROSITE" id="PS50870">
    <property type="entry name" value="AH"/>
    <property type="match status" value="1"/>
</dbReference>
<sequence length="440" mass="51554">MALFYEATTSGLNFDRFTEEMFGDSTKLRVKQAFWSAKQLLREKLGKREDEHVLASDADLDLNLQQFYHIKASTKRLLDYKSKLHKEFSNLSTLEFETAELFADCKDEKRHLQRIMQMTANSFALCAKERQNLLILIVRFYYNLNEFYERAVMDCAQSVEAIEKAKIDYRGSLLWMKKCSDDLDPELRNTNGLEDFRAVQNVVKANKRKFDFLKEDISVKVDTLKKARIKLFEELLNDFKSALFKFYETTADEFTDCTEEMAGLESYEIDVLKILNDPIKVAEEKQMDKVDEYDETNSIDWNQRIMNELEDIVEDTEVCEPAMDRIRDLLQFEGEKDVKNDGYEDIELDLVEPLKLNLLKHSNEIELLSFNERENYNIEGEVIPRESNKQKIINKNADLLLELEETLTIEKDNQKIFLKSFSDINEGSSSSNQDNIEKKC</sequence>
<evidence type="ECO:0000313" key="3">
    <source>
        <dbReference type="Proteomes" id="UP000605970"/>
    </source>
</evidence>
<protein>
    <submittedName>
        <fullName evidence="2">AH domain-containing protein</fullName>
    </submittedName>
</protein>
<keyword evidence="3" id="KW-1185">Reference proteome</keyword>
<proteinExistence type="predicted"/>
<dbReference type="SUPFAM" id="SSF103657">
    <property type="entry name" value="BAR/IMD domain-like"/>
    <property type="match status" value="1"/>
</dbReference>
<dbReference type="Gene3D" id="1.20.1270.60">
    <property type="entry name" value="Arfaptin homology (AH) domain/BAR domain"/>
    <property type="match status" value="1"/>
</dbReference>
<dbReference type="OrthoDB" id="2126778at2759"/>
<dbReference type="PANTHER" id="PTHR10164">
    <property type="entry name" value="ISLET CELL AUTOANTIGEN 1"/>
    <property type="match status" value="1"/>
</dbReference>
<dbReference type="InterPro" id="IPR027267">
    <property type="entry name" value="AH/BAR_dom_sf"/>
</dbReference>
<dbReference type="SMART" id="SM01015">
    <property type="entry name" value="Arfaptin"/>
    <property type="match status" value="1"/>
</dbReference>
<dbReference type="Proteomes" id="UP000605970">
    <property type="component" value="Unassembled WGS sequence"/>
</dbReference>
<dbReference type="InterPro" id="IPR024114">
    <property type="entry name" value="Islet_autoAg_Ica1/Ica1-like"/>
</dbReference>
<dbReference type="InterPro" id="IPR010504">
    <property type="entry name" value="AH_dom"/>
</dbReference>
<reference evidence="2" key="1">
    <citation type="journal article" date="2020" name="Ecol. Evol.">
        <title>Genome structure and content of the rice root-knot nematode (Meloidogyne graminicola).</title>
        <authorList>
            <person name="Phan N.T."/>
            <person name="Danchin E.G.J."/>
            <person name="Klopp C."/>
            <person name="Perfus-Barbeoch L."/>
            <person name="Kozlowski D.K."/>
            <person name="Koutsovoulos G.D."/>
            <person name="Lopez-Roques C."/>
            <person name="Bouchez O."/>
            <person name="Zahm M."/>
            <person name="Besnard G."/>
            <person name="Bellafiore S."/>
        </authorList>
    </citation>
    <scope>NUCLEOTIDE SEQUENCE</scope>
    <source>
        <strain evidence="2">VN-18</strain>
    </source>
</reference>
<gene>
    <name evidence="2" type="ORF">Mgra_00008681</name>
</gene>
<dbReference type="GO" id="GO:0051049">
    <property type="term" value="P:regulation of transport"/>
    <property type="evidence" value="ECO:0007669"/>
    <property type="project" value="TreeGrafter"/>
</dbReference>
<name>A0A8S9ZF56_9BILA</name>
<feature type="domain" description="AH" evidence="1">
    <location>
        <begin position="55"/>
        <end position="259"/>
    </location>
</feature>
<dbReference type="Pfam" id="PF06456">
    <property type="entry name" value="Arfaptin"/>
    <property type="match status" value="1"/>
</dbReference>
<evidence type="ECO:0000313" key="2">
    <source>
        <dbReference type="EMBL" id="KAF7631094.1"/>
    </source>
</evidence>
<evidence type="ECO:0000259" key="1">
    <source>
        <dbReference type="PROSITE" id="PS50870"/>
    </source>
</evidence>
<accession>A0A8S9ZF56</accession>
<dbReference type="AlphaFoldDB" id="A0A8S9ZF56"/>
<comment type="caution">
    <text evidence="2">The sequence shown here is derived from an EMBL/GenBank/DDBJ whole genome shotgun (WGS) entry which is preliminary data.</text>
</comment>
<organism evidence="2 3">
    <name type="scientific">Meloidogyne graminicola</name>
    <dbReference type="NCBI Taxonomy" id="189291"/>
    <lineage>
        <taxon>Eukaryota</taxon>
        <taxon>Metazoa</taxon>
        <taxon>Ecdysozoa</taxon>
        <taxon>Nematoda</taxon>
        <taxon>Chromadorea</taxon>
        <taxon>Rhabditida</taxon>
        <taxon>Tylenchina</taxon>
        <taxon>Tylenchomorpha</taxon>
        <taxon>Tylenchoidea</taxon>
        <taxon>Meloidogynidae</taxon>
        <taxon>Meloidogyninae</taxon>
        <taxon>Meloidogyne</taxon>
    </lineage>
</organism>
<dbReference type="GO" id="GO:0019904">
    <property type="term" value="F:protein domain specific binding"/>
    <property type="evidence" value="ECO:0007669"/>
    <property type="project" value="InterPro"/>
</dbReference>